<dbReference type="SUPFAM" id="SSF55174">
    <property type="entry name" value="Alpha-L RNA-binding motif"/>
    <property type="match status" value="1"/>
</dbReference>
<sequence length="201" mass="22627">MRLDKLLAHAGYGTRKDVKTVLKKKEVTVNGLRVRDGAQKIDPERDQVIVSGQLIDYAAKRYFMLHKPSGVISATEDERSRTVLDLFQPEDRFRGLFPVGRLDKDTEGLLLITNDGDLAHRLLAPKKHVDKVYFAKVTGKLTDEDVTVFEKGVTFLDGYAALPAELTILTATEVKSEARVTIHEGKFHQVKKNVRSARKKK</sequence>
<dbReference type="SUPFAM" id="SSF55120">
    <property type="entry name" value="Pseudouridine synthase"/>
    <property type="match status" value="1"/>
</dbReference>
<evidence type="ECO:0000256" key="2">
    <source>
        <dbReference type="ARBA" id="ARBA00022884"/>
    </source>
</evidence>
<dbReference type="InterPro" id="IPR036986">
    <property type="entry name" value="S4_RNA-bd_sf"/>
</dbReference>
<dbReference type="Proteomes" id="UP000019249">
    <property type="component" value="Unassembled WGS sequence"/>
</dbReference>
<dbReference type="Pfam" id="PF01479">
    <property type="entry name" value="S4"/>
    <property type="match status" value="1"/>
</dbReference>
<dbReference type="InterPro" id="IPR002942">
    <property type="entry name" value="S4_RNA-bd"/>
</dbReference>
<evidence type="ECO:0000259" key="6">
    <source>
        <dbReference type="SMART" id="SM00363"/>
    </source>
</evidence>
<name>A0ABN0RIL0_9LIST</name>
<dbReference type="Gene3D" id="3.10.290.10">
    <property type="entry name" value="RNA-binding S4 domain"/>
    <property type="match status" value="1"/>
</dbReference>
<dbReference type="CDD" id="cd02553">
    <property type="entry name" value="PseudoU_synth_RsuA"/>
    <property type="match status" value="1"/>
</dbReference>
<dbReference type="Pfam" id="PF00849">
    <property type="entry name" value="PseudoU_synth_2"/>
    <property type="match status" value="1"/>
</dbReference>
<dbReference type="NCBIfam" id="TIGR00093">
    <property type="entry name" value="pseudouridine synthase"/>
    <property type="match status" value="1"/>
</dbReference>
<protein>
    <recommendedName>
        <fullName evidence="5">Pseudouridine synthase</fullName>
        <ecNumber evidence="5">5.4.99.-</ecNumber>
    </recommendedName>
</protein>
<dbReference type="InterPro" id="IPR018496">
    <property type="entry name" value="PsdUridine_synth_RsuA/RluB_CS"/>
</dbReference>
<dbReference type="InterPro" id="IPR000748">
    <property type="entry name" value="PsdUridine_synth_RsuA/RluB/E/F"/>
</dbReference>
<dbReference type="InterPro" id="IPR042092">
    <property type="entry name" value="PsdUridine_s_RsuA/RluB/E/F_cat"/>
</dbReference>
<keyword evidence="3 5" id="KW-0413">Isomerase</keyword>
<gene>
    <name evidence="7" type="ORF">MFLO_00435</name>
</gene>
<evidence type="ECO:0000313" key="7">
    <source>
        <dbReference type="EMBL" id="EUJ33671.1"/>
    </source>
</evidence>
<dbReference type="PANTHER" id="PTHR47683:SF4">
    <property type="entry name" value="PSEUDOURIDINE SYNTHASE"/>
    <property type="match status" value="1"/>
</dbReference>
<feature type="domain" description="RNA-binding S4" evidence="6">
    <location>
        <begin position="1"/>
        <end position="59"/>
    </location>
</feature>
<proteinExistence type="inferred from homology"/>
<dbReference type="InterPro" id="IPR020094">
    <property type="entry name" value="TruA/RsuA/RluB/E/F_N"/>
</dbReference>
<accession>A0ABN0RIL0</accession>
<keyword evidence="8" id="KW-1185">Reference proteome</keyword>
<keyword evidence="2 4" id="KW-0694">RNA-binding</keyword>
<dbReference type="EMBL" id="AODF01000001">
    <property type="protein sequence ID" value="EUJ33671.1"/>
    <property type="molecule type" value="Genomic_DNA"/>
</dbReference>
<evidence type="ECO:0000256" key="1">
    <source>
        <dbReference type="ARBA" id="ARBA00008348"/>
    </source>
</evidence>
<dbReference type="EC" id="5.4.99.-" evidence="5"/>
<dbReference type="InterPro" id="IPR020103">
    <property type="entry name" value="PsdUridine_synth_cat_dom_sf"/>
</dbReference>
<comment type="similarity">
    <text evidence="1 5">Belongs to the pseudouridine synthase RsuA family.</text>
</comment>
<dbReference type="SMART" id="SM00363">
    <property type="entry name" value="S4"/>
    <property type="match status" value="1"/>
</dbReference>
<dbReference type="Gene3D" id="3.30.70.580">
    <property type="entry name" value="Pseudouridine synthase I, catalytic domain, N-terminal subdomain"/>
    <property type="match status" value="1"/>
</dbReference>
<organism evidence="7 8">
    <name type="scientific">Listeria floridensis FSL S10-1187</name>
    <dbReference type="NCBI Taxonomy" id="1265817"/>
    <lineage>
        <taxon>Bacteria</taxon>
        <taxon>Bacillati</taxon>
        <taxon>Bacillota</taxon>
        <taxon>Bacilli</taxon>
        <taxon>Bacillales</taxon>
        <taxon>Listeriaceae</taxon>
        <taxon>Listeria</taxon>
    </lineage>
</organism>
<comment type="caution">
    <text evidence="7">The sequence shown here is derived from an EMBL/GenBank/DDBJ whole genome shotgun (WGS) entry which is preliminary data.</text>
</comment>
<dbReference type="InterPro" id="IPR006145">
    <property type="entry name" value="PsdUridine_synth_RsuA/RluA"/>
</dbReference>
<dbReference type="PANTHER" id="PTHR47683">
    <property type="entry name" value="PSEUDOURIDINE SYNTHASE FAMILY PROTEIN-RELATED"/>
    <property type="match status" value="1"/>
</dbReference>
<evidence type="ECO:0000256" key="3">
    <source>
        <dbReference type="ARBA" id="ARBA00023235"/>
    </source>
</evidence>
<reference evidence="7 8" key="1">
    <citation type="journal article" date="2014" name="Int. J. Syst. Evol. Microbiol.">
        <title>Listeria floridensis sp. nov., Listeria aquatica sp. nov., Listeria cornellensis sp. nov., Listeria riparia sp. nov. and Listeria grandensis sp. nov., from agricultural and natural environments.</title>
        <authorList>
            <person name="den Bakker H.C."/>
            <person name="Warchocki S."/>
            <person name="Wright E.M."/>
            <person name="Allred A.F."/>
            <person name="Ahlstrom C."/>
            <person name="Manuel C.S."/>
            <person name="Stasiewicz M.J."/>
            <person name="Burrell A."/>
            <person name="Roof S."/>
            <person name="Strawn L."/>
            <person name="Fortes E.D."/>
            <person name="Nightingale K.K."/>
            <person name="Kephart D."/>
            <person name="Wiedmann M."/>
        </authorList>
    </citation>
    <scope>NUCLEOTIDE SEQUENCE [LARGE SCALE GENOMIC DNA]</scope>
    <source>
        <strain evidence="7 8">FSL S10-1187</strain>
    </source>
</reference>
<dbReference type="PROSITE" id="PS50889">
    <property type="entry name" value="S4"/>
    <property type="match status" value="1"/>
</dbReference>
<dbReference type="Gene3D" id="3.30.70.1560">
    <property type="entry name" value="Alpha-L RNA-binding motif"/>
    <property type="match status" value="1"/>
</dbReference>
<dbReference type="PROSITE" id="PS01149">
    <property type="entry name" value="PSI_RSU"/>
    <property type="match status" value="1"/>
</dbReference>
<evidence type="ECO:0000256" key="4">
    <source>
        <dbReference type="PROSITE-ProRule" id="PRU00182"/>
    </source>
</evidence>
<evidence type="ECO:0000256" key="5">
    <source>
        <dbReference type="RuleBase" id="RU003887"/>
    </source>
</evidence>
<dbReference type="InterPro" id="IPR050343">
    <property type="entry name" value="RsuA_PseudoU_synthase"/>
</dbReference>
<evidence type="ECO:0000313" key="8">
    <source>
        <dbReference type="Proteomes" id="UP000019249"/>
    </source>
</evidence>
<dbReference type="CDD" id="cd00165">
    <property type="entry name" value="S4"/>
    <property type="match status" value="1"/>
</dbReference>